<feature type="domain" description="Gasdermin pore forming" evidence="5">
    <location>
        <begin position="41"/>
        <end position="205"/>
    </location>
</feature>
<name>A0AA88LMS8_CHASR</name>
<feature type="compositionally biased region" description="Low complexity" evidence="4">
    <location>
        <begin position="52"/>
        <end position="61"/>
    </location>
</feature>
<reference evidence="6" key="1">
    <citation type="submission" date="2023-07" db="EMBL/GenBank/DDBJ databases">
        <title>Chromosome-level Genome Assembly of Striped Snakehead (Channa striata).</title>
        <authorList>
            <person name="Liu H."/>
        </authorList>
    </citation>
    <scope>NUCLEOTIDE SEQUENCE</scope>
    <source>
        <strain evidence="6">Gz</strain>
        <tissue evidence="6">Muscle</tissue>
    </source>
</reference>
<keyword evidence="3" id="KW-0472">Membrane</keyword>
<dbReference type="InterPro" id="IPR040460">
    <property type="entry name" value="Gasdermin_pore"/>
</dbReference>
<protein>
    <recommendedName>
        <fullName evidence="5">Gasdermin pore forming domain-containing protein</fullName>
    </recommendedName>
</protein>
<dbReference type="Pfam" id="PF04598">
    <property type="entry name" value="Gasdermin"/>
    <property type="match status" value="1"/>
</dbReference>
<comment type="caution">
    <text evidence="6">The sequence shown here is derived from an EMBL/GenBank/DDBJ whole genome shotgun (WGS) entry which is preliminary data.</text>
</comment>
<comment type="similarity">
    <text evidence="2">Belongs to the gasdermin family.</text>
</comment>
<proteinExistence type="inferred from homology"/>
<dbReference type="GO" id="GO:0012505">
    <property type="term" value="C:endomembrane system"/>
    <property type="evidence" value="ECO:0007669"/>
    <property type="project" value="UniProtKB-SubCell"/>
</dbReference>
<sequence>MFAKKAKEIVGHLGAKAELIYNDSLNEKIEMLTLVKVKLLLENFSFSSKESQSQSAGASAKDPTGCGTAEADVSHQSKAESSASSFDLCNKRVDILALREICKDKCILKDTQHIFGMHKNHKRDKLAFVHTVVYNSTPVTIKNKDSGSGKVKGKMNFFGSLSAKVSRKKKAEFTVPKGYIIAFGLMEINIRDDKLNIPIGVTKEKQINNCGLRNLKGNQILPTQRPQQYNEEKEIKGIQSEGARALDWEERKEERPQEKEKKKEWENKDDEELEVEPEEEPVAS</sequence>
<feature type="region of interest" description="Disordered" evidence="4">
    <location>
        <begin position="52"/>
        <end position="73"/>
    </location>
</feature>
<evidence type="ECO:0000256" key="1">
    <source>
        <dbReference type="ARBA" id="ARBA00004308"/>
    </source>
</evidence>
<dbReference type="EMBL" id="JAUPFM010000020">
    <property type="protein sequence ID" value="KAK2818532.1"/>
    <property type="molecule type" value="Genomic_DNA"/>
</dbReference>
<comment type="subcellular location">
    <subcellularLocation>
        <location evidence="1">Endomembrane system</location>
    </subcellularLocation>
</comment>
<feature type="compositionally biased region" description="Polar residues" evidence="4">
    <location>
        <begin position="218"/>
        <end position="229"/>
    </location>
</feature>
<evidence type="ECO:0000256" key="4">
    <source>
        <dbReference type="SAM" id="MobiDB-lite"/>
    </source>
</evidence>
<feature type="compositionally biased region" description="Basic and acidic residues" evidence="4">
    <location>
        <begin position="244"/>
        <end position="266"/>
    </location>
</feature>
<evidence type="ECO:0000259" key="5">
    <source>
        <dbReference type="Pfam" id="PF04598"/>
    </source>
</evidence>
<evidence type="ECO:0000313" key="7">
    <source>
        <dbReference type="Proteomes" id="UP001187415"/>
    </source>
</evidence>
<evidence type="ECO:0000313" key="6">
    <source>
        <dbReference type="EMBL" id="KAK2818532.1"/>
    </source>
</evidence>
<accession>A0AA88LMS8</accession>
<keyword evidence="7" id="KW-1185">Reference proteome</keyword>
<evidence type="ECO:0000256" key="3">
    <source>
        <dbReference type="ARBA" id="ARBA00023136"/>
    </source>
</evidence>
<organism evidence="6 7">
    <name type="scientific">Channa striata</name>
    <name type="common">Snakehead murrel</name>
    <name type="synonym">Ophicephalus striatus</name>
    <dbReference type="NCBI Taxonomy" id="64152"/>
    <lineage>
        <taxon>Eukaryota</taxon>
        <taxon>Metazoa</taxon>
        <taxon>Chordata</taxon>
        <taxon>Craniata</taxon>
        <taxon>Vertebrata</taxon>
        <taxon>Euteleostomi</taxon>
        <taxon>Actinopterygii</taxon>
        <taxon>Neopterygii</taxon>
        <taxon>Teleostei</taxon>
        <taxon>Neoteleostei</taxon>
        <taxon>Acanthomorphata</taxon>
        <taxon>Anabantaria</taxon>
        <taxon>Anabantiformes</taxon>
        <taxon>Channoidei</taxon>
        <taxon>Channidae</taxon>
        <taxon>Channa</taxon>
    </lineage>
</organism>
<feature type="compositionally biased region" description="Acidic residues" evidence="4">
    <location>
        <begin position="267"/>
        <end position="284"/>
    </location>
</feature>
<dbReference type="Proteomes" id="UP001187415">
    <property type="component" value="Unassembled WGS sequence"/>
</dbReference>
<evidence type="ECO:0000256" key="2">
    <source>
        <dbReference type="ARBA" id="ARBA00009279"/>
    </source>
</evidence>
<gene>
    <name evidence="6" type="ORF">Q5P01_024093</name>
</gene>
<feature type="region of interest" description="Disordered" evidence="4">
    <location>
        <begin position="218"/>
        <end position="284"/>
    </location>
</feature>
<dbReference type="AlphaFoldDB" id="A0AA88LMS8"/>